<comment type="cofactor">
    <cofactor evidence="1">
        <name>Mn(2+)</name>
        <dbReference type="ChEBI" id="CHEBI:29035"/>
    </cofactor>
</comment>
<dbReference type="GO" id="GO:0005737">
    <property type="term" value="C:cytoplasm"/>
    <property type="evidence" value="ECO:0007669"/>
    <property type="project" value="TreeGrafter"/>
</dbReference>
<dbReference type="SMART" id="SM00156">
    <property type="entry name" value="PP2Ac"/>
    <property type="match status" value="1"/>
</dbReference>
<gene>
    <name evidence="11" type="ORF">FGG08_006264</name>
</gene>
<dbReference type="OrthoDB" id="3562663at2759"/>
<dbReference type="GO" id="GO:0007059">
    <property type="term" value="P:chromosome segregation"/>
    <property type="evidence" value="ECO:0007669"/>
    <property type="project" value="TreeGrafter"/>
</dbReference>
<feature type="region of interest" description="Disordered" evidence="9">
    <location>
        <begin position="106"/>
        <end position="137"/>
    </location>
</feature>
<evidence type="ECO:0000256" key="9">
    <source>
        <dbReference type="SAM" id="MobiDB-lite"/>
    </source>
</evidence>
<dbReference type="InterPro" id="IPR006186">
    <property type="entry name" value="Ser/Thr-sp_prot-phosphatase"/>
</dbReference>
<evidence type="ECO:0000256" key="8">
    <source>
        <dbReference type="ARBA" id="ARBA00048336"/>
    </source>
</evidence>
<keyword evidence="5" id="KW-0904">Protein phosphatase</keyword>
<dbReference type="Pfam" id="PF00149">
    <property type="entry name" value="Metallophos"/>
    <property type="match status" value="1"/>
</dbReference>
<dbReference type="GO" id="GO:0004722">
    <property type="term" value="F:protein serine/threonine phosphatase activity"/>
    <property type="evidence" value="ECO:0007669"/>
    <property type="project" value="UniProtKB-EC"/>
</dbReference>
<evidence type="ECO:0000256" key="1">
    <source>
        <dbReference type="ARBA" id="ARBA00001936"/>
    </source>
</evidence>
<dbReference type="Gene3D" id="3.60.21.10">
    <property type="match status" value="1"/>
</dbReference>
<evidence type="ECO:0000313" key="11">
    <source>
        <dbReference type="EMBL" id="KAH0536893.1"/>
    </source>
</evidence>
<accession>A0A9P8I3T1</accession>
<keyword evidence="12" id="KW-1185">Reference proteome</keyword>
<dbReference type="InterPro" id="IPR031675">
    <property type="entry name" value="STPPase_N"/>
</dbReference>
<feature type="region of interest" description="Disordered" evidence="9">
    <location>
        <begin position="522"/>
        <end position="543"/>
    </location>
</feature>
<feature type="domain" description="Serine/threonine specific protein phosphatases" evidence="10">
    <location>
        <begin position="720"/>
        <end position="987"/>
    </location>
</feature>
<dbReference type="EMBL" id="JAGHQL010000174">
    <property type="protein sequence ID" value="KAH0536893.1"/>
    <property type="molecule type" value="Genomic_DNA"/>
</dbReference>
<keyword evidence="6" id="KW-0464">Manganese</keyword>
<dbReference type="GO" id="GO:0007346">
    <property type="term" value="P:regulation of mitotic cell cycle"/>
    <property type="evidence" value="ECO:0007669"/>
    <property type="project" value="TreeGrafter"/>
</dbReference>
<dbReference type="Pfam" id="PF16891">
    <property type="entry name" value="STPPase_N"/>
    <property type="match status" value="1"/>
</dbReference>
<evidence type="ECO:0000256" key="5">
    <source>
        <dbReference type="ARBA" id="ARBA00022912"/>
    </source>
</evidence>
<evidence type="ECO:0000256" key="3">
    <source>
        <dbReference type="ARBA" id="ARBA00022723"/>
    </source>
</evidence>
<evidence type="ECO:0000256" key="4">
    <source>
        <dbReference type="ARBA" id="ARBA00022801"/>
    </source>
</evidence>
<evidence type="ECO:0000313" key="12">
    <source>
        <dbReference type="Proteomes" id="UP000698800"/>
    </source>
</evidence>
<dbReference type="GO" id="GO:0005634">
    <property type="term" value="C:nucleus"/>
    <property type="evidence" value="ECO:0007669"/>
    <property type="project" value="TreeGrafter"/>
</dbReference>
<protein>
    <recommendedName>
        <fullName evidence="2">protein-serine/threonine phosphatase</fullName>
        <ecNumber evidence="2">3.1.3.16</ecNumber>
    </recommendedName>
</protein>
<dbReference type="InterPro" id="IPR050341">
    <property type="entry name" value="PP1_catalytic_subunit"/>
</dbReference>
<evidence type="ECO:0000256" key="2">
    <source>
        <dbReference type="ARBA" id="ARBA00013081"/>
    </source>
</evidence>
<proteinExistence type="predicted"/>
<dbReference type="InterPro" id="IPR058925">
    <property type="entry name" value="zf-C2H2_AcuF"/>
</dbReference>
<organism evidence="11 12">
    <name type="scientific">Glutinoglossum americanum</name>
    <dbReference type="NCBI Taxonomy" id="1670608"/>
    <lineage>
        <taxon>Eukaryota</taxon>
        <taxon>Fungi</taxon>
        <taxon>Dikarya</taxon>
        <taxon>Ascomycota</taxon>
        <taxon>Pezizomycotina</taxon>
        <taxon>Geoglossomycetes</taxon>
        <taxon>Geoglossales</taxon>
        <taxon>Geoglossaceae</taxon>
        <taxon>Glutinoglossum</taxon>
    </lineage>
</organism>
<dbReference type="AlphaFoldDB" id="A0A9P8I3T1"/>
<evidence type="ECO:0000256" key="7">
    <source>
        <dbReference type="ARBA" id="ARBA00047761"/>
    </source>
</evidence>
<comment type="catalytic activity">
    <reaction evidence="8">
        <text>O-phospho-L-threonyl-[protein] + H2O = L-threonyl-[protein] + phosphate</text>
        <dbReference type="Rhea" id="RHEA:47004"/>
        <dbReference type="Rhea" id="RHEA-COMP:11060"/>
        <dbReference type="Rhea" id="RHEA-COMP:11605"/>
        <dbReference type="ChEBI" id="CHEBI:15377"/>
        <dbReference type="ChEBI" id="CHEBI:30013"/>
        <dbReference type="ChEBI" id="CHEBI:43474"/>
        <dbReference type="ChEBI" id="CHEBI:61977"/>
        <dbReference type="EC" id="3.1.3.16"/>
    </reaction>
</comment>
<evidence type="ECO:0000256" key="6">
    <source>
        <dbReference type="ARBA" id="ARBA00023211"/>
    </source>
</evidence>
<dbReference type="EC" id="3.1.3.16" evidence="2"/>
<dbReference type="SUPFAM" id="SSF56300">
    <property type="entry name" value="Metallo-dependent phosphatases"/>
    <property type="match status" value="1"/>
</dbReference>
<evidence type="ECO:0000259" key="10">
    <source>
        <dbReference type="SMART" id="SM00156"/>
    </source>
</evidence>
<comment type="caution">
    <text evidence="11">The sequence shown here is derived from an EMBL/GenBank/DDBJ whole genome shotgun (WGS) entry which is preliminary data.</text>
</comment>
<reference evidence="11" key="1">
    <citation type="submission" date="2021-03" db="EMBL/GenBank/DDBJ databases">
        <title>Comparative genomics and phylogenomic investigation of the class Geoglossomycetes provide insights into ecological specialization and systematics.</title>
        <authorList>
            <person name="Melie T."/>
            <person name="Pirro S."/>
            <person name="Miller A.N."/>
            <person name="Quandt A."/>
        </authorList>
    </citation>
    <scope>NUCLEOTIDE SEQUENCE</scope>
    <source>
        <strain evidence="11">GBOQ0MN5Z8</strain>
    </source>
</reference>
<dbReference type="PRINTS" id="PR00114">
    <property type="entry name" value="STPHPHTASE"/>
</dbReference>
<dbReference type="PANTHER" id="PTHR11668">
    <property type="entry name" value="SERINE/THREONINE PROTEIN PHOSPHATASE"/>
    <property type="match status" value="1"/>
</dbReference>
<keyword evidence="4" id="KW-0378">Hydrolase</keyword>
<dbReference type="Proteomes" id="UP000698800">
    <property type="component" value="Unassembled WGS sequence"/>
</dbReference>
<dbReference type="GO" id="GO:0046872">
    <property type="term" value="F:metal ion binding"/>
    <property type="evidence" value="ECO:0007669"/>
    <property type="project" value="UniProtKB-KW"/>
</dbReference>
<dbReference type="PANTHER" id="PTHR11668:SF300">
    <property type="entry name" value="SERINE_THREONINE-PROTEIN PHOSPHATASE"/>
    <property type="match status" value="1"/>
</dbReference>
<keyword evidence="3" id="KW-0479">Metal-binding</keyword>
<dbReference type="FunFam" id="3.60.21.10:FF:000212">
    <property type="entry name" value="Serine/threonine-protein phosphatase"/>
    <property type="match status" value="1"/>
</dbReference>
<feature type="region of interest" description="Disordered" evidence="9">
    <location>
        <begin position="582"/>
        <end position="669"/>
    </location>
</feature>
<sequence length="989" mass="111206">MAGSIRRETLASTGLETMKLFERVKAIDNLVGNARDEGWPKARFAAEADRFELWAVNLGLFVSGHGSLDYRVRQAESIGQTLQRFMSGLNNSLAEVLDYCAGKADPSMSEVQEDPAGNPLDLDPVDEDFRDEASQEPGSDIDLLLDSVKDPVDRLYKLSTWIRNPSSRFASSKALHHHQIDPESNVDLLQAVKEFDYDYVSSLFLQYRKSRAYGERPTLNPPEHKDRDDDADNVWGPIRTILSQHKTDRSKGTESFLVYRIAQANTRRRQQFAYWKKHRDKLTQHTKTVTQHLDVRKEVALAQFNLEIQANEVPISVMTPARSVTTASRLNTLQPAAMDGQSNVSASEYAPSMWQPGEEVAGFPPVPKRPPSEKFFECPYCFTLCPRALLAEKAWKAHLIHDLRPYICTYEDCKNPDQLYDARQDWIGHENSSHRRVLRCPEHPDQTFSKLEEYQEHLHHGHADYRDEISVTLITHASESTLEFPDRCCPICSLSLETARALQSHIALHLERFSLFSLPRSVGEDDNDANEGGSDEVNVAFDGSRDEDFCGDLDFAGEDNSDANEAALNEAGLKKAIAEAIASPSTSEDPDEDLDSMGEDDNDANEAGSNEADLKKTAGNVVFSLPTPVTKGPNEDHDSVGEDGSDVNEAGLNEADLKKAVTTSDEDPDEDIDFMGEDNLEEQQAREQSPVLLDDEVDLESIIEKLLEARGAKRGTLVHLLTQEINYLFQKAREVFISQPILLELEAPLMIFGDIRGQYYDLLRWFEYVGFPPEANFLFLGNFDGRAAQPLETLCLLFAFKIKYPENFFLLRGKHETMPFSRTYGLYGECRGRHNIQLWENAVHTFNCMPIAAIVDEKIFCVSSGLSPNLNRIRDIDLIMRPLIIPDRGLLCDLLLATPDLDIAGWSDNDSGTSFKFGPDVVSRFCQRHDMDLIVRGNQVLQDGYEFFSKRRLVTLFSAPNYGGDFGNSGTAMDVNESLFCSLKVNTFC</sequence>
<comment type="catalytic activity">
    <reaction evidence="7">
        <text>O-phospho-L-seryl-[protein] + H2O = L-seryl-[protein] + phosphate</text>
        <dbReference type="Rhea" id="RHEA:20629"/>
        <dbReference type="Rhea" id="RHEA-COMP:9863"/>
        <dbReference type="Rhea" id="RHEA-COMP:11604"/>
        <dbReference type="ChEBI" id="CHEBI:15377"/>
        <dbReference type="ChEBI" id="CHEBI:29999"/>
        <dbReference type="ChEBI" id="CHEBI:43474"/>
        <dbReference type="ChEBI" id="CHEBI:83421"/>
        <dbReference type="EC" id="3.1.3.16"/>
    </reaction>
</comment>
<dbReference type="InterPro" id="IPR004843">
    <property type="entry name" value="Calcineurin-like_PHP"/>
</dbReference>
<feature type="compositionally biased region" description="Acidic residues" evidence="9">
    <location>
        <begin position="588"/>
        <end position="604"/>
    </location>
</feature>
<dbReference type="InterPro" id="IPR029052">
    <property type="entry name" value="Metallo-depent_PP-like"/>
</dbReference>
<dbReference type="Pfam" id="PF26082">
    <property type="entry name" value="zf-C2H2_AcuF"/>
    <property type="match status" value="1"/>
</dbReference>
<name>A0A9P8I3T1_9PEZI</name>